<sequence length="151" mass="16692">MVKVLLDQEPEALPTSNVGVSVLKSFLEDSTDVMNTLQSVLDRNPSISVSETMVTACMNADYLRILLSHDSQFRISSEFLGTLTSDGRVDADSLKLMLEHDEKLRVSQASLNDCLEDRLADCVELILGNNPDLIIPQELALDLTQEAEVRV</sequence>
<protein>
    <submittedName>
        <fullName evidence="1">Uncharacterized protein</fullName>
    </submittedName>
</protein>
<evidence type="ECO:0000313" key="1">
    <source>
        <dbReference type="EMBL" id="KAJ5283903.1"/>
    </source>
</evidence>
<gene>
    <name evidence="1" type="ORF">N7505_001883</name>
</gene>
<name>A0ABQ8WXY6_PENCH</name>
<reference evidence="1 2" key="1">
    <citation type="journal article" date="2023" name="IMA Fungus">
        <title>Comparative genomic study of the Penicillium genus elucidates a diverse pangenome and 15 lateral gene transfer events.</title>
        <authorList>
            <person name="Petersen C."/>
            <person name="Sorensen T."/>
            <person name="Nielsen M.R."/>
            <person name="Sondergaard T.E."/>
            <person name="Sorensen J.L."/>
            <person name="Fitzpatrick D.A."/>
            <person name="Frisvad J.C."/>
            <person name="Nielsen K.L."/>
        </authorList>
    </citation>
    <scope>NUCLEOTIDE SEQUENCE [LARGE SCALE GENOMIC DNA]</scope>
    <source>
        <strain evidence="1 2">IBT 3361</strain>
    </source>
</reference>
<dbReference type="EMBL" id="JAPVEB010000001">
    <property type="protein sequence ID" value="KAJ5283903.1"/>
    <property type="molecule type" value="Genomic_DNA"/>
</dbReference>
<comment type="caution">
    <text evidence="1">The sequence shown here is derived from an EMBL/GenBank/DDBJ whole genome shotgun (WGS) entry which is preliminary data.</text>
</comment>
<proteinExistence type="predicted"/>
<evidence type="ECO:0000313" key="2">
    <source>
        <dbReference type="Proteomes" id="UP001220256"/>
    </source>
</evidence>
<dbReference type="Proteomes" id="UP001220256">
    <property type="component" value="Unassembled WGS sequence"/>
</dbReference>
<keyword evidence="2" id="KW-1185">Reference proteome</keyword>
<accession>A0ABQ8WXY6</accession>
<organism evidence="1 2">
    <name type="scientific">Penicillium chrysogenum</name>
    <name type="common">Penicillium notatum</name>
    <dbReference type="NCBI Taxonomy" id="5076"/>
    <lineage>
        <taxon>Eukaryota</taxon>
        <taxon>Fungi</taxon>
        <taxon>Dikarya</taxon>
        <taxon>Ascomycota</taxon>
        <taxon>Pezizomycotina</taxon>
        <taxon>Eurotiomycetes</taxon>
        <taxon>Eurotiomycetidae</taxon>
        <taxon>Eurotiales</taxon>
        <taxon>Aspergillaceae</taxon>
        <taxon>Penicillium</taxon>
        <taxon>Penicillium chrysogenum species complex</taxon>
    </lineage>
</organism>